<feature type="transmembrane region" description="Helical" evidence="2">
    <location>
        <begin position="34"/>
        <end position="55"/>
    </location>
</feature>
<comment type="caution">
    <text evidence="4">The sequence shown here is derived from an EMBL/GenBank/DDBJ whole genome shotgun (WGS) entry which is preliminary data.</text>
</comment>
<organism evidence="4 5">
    <name type="scientific">Tritrichomonas foetus</name>
    <dbReference type="NCBI Taxonomy" id="1144522"/>
    <lineage>
        <taxon>Eukaryota</taxon>
        <taxon>Metamonada</taxon>
        <taxon>Parabasalia</taxon>
        <taxon>Tritrichomonadida</taxon>
        <taxon>Tritrichomonadidae</taxon>
        <taxon>Tritrichomonas</taxon>
    </lineage>
</organism>
<dbReference type="PANTHER" id="PTHR10859:SF91">
    <property type="entry name" value="DOLICHYL-PHOSPHATE BETA-GLUCOSYLTRANSFERASE"/>
    <property type="match status" value="1"/>
</dbReference>
<protein>
    <recommendedName>
        <fullName evidence="3">Glycosyltransferase 2-like domain-containing protein</fullName>
    </recommendedName>
</protein>
<dbReference type="InterPro" id="IPR029044">
    <property type="entry name" value="Nucleotide-diphossugar_trans"/>
</dbReference>
<dbReference type="GO" id="GO:0006487">
    <property type="term" value="P:protein N-linked glycosylation"/>
    <property type="evidence" value="ECO:0007669"/>
    <property type="project" value="TreeGrafter"/>
</dbReference>
<accession>A0A1J4L4G0</accession>
<evidence type="ECO:0000256" key="2">
    <source>
        <dbReference type="SAM" id="Phobius"/>
    </source>
</evidence>
<evidence type="ECO:0000313" key="5">
    <source>
        <dbReference type="Proteomes" id="UP000179807"/>
    </source>
</evidence>
<name>A0A1J4L4G0_9EUKA</name>
<sequence>MKVKIIEFTIPFKYLTFRPKYLKQKMGEVPEPPFIANLLSYLLIIALLYLFYYSLNLRKELLQRQKNMANTQKKPTTNAQKNAPPLNPKHIFYIEPSPIQGQKIPFPSIHNPEEVTLSVVIPVNNLQHLILNMLEVIQIYFSKKQASTPDFTYEVIIVDCMSTDETYSIAYDFALQNPEFRICQIPFNVSFNTAILIGCIRTRGKFIYLYLQHERIPIEEYERFEKKLYSGLKYQRSVAVFGCYDKSFEEGKYYRTLLSLFLEYLTSKFSLFLDIKDDLHHHFGTMLVTREAGRILFPNMRIPGVGFDEELLVIADVTNVLIKRAHLPMENRALLTASSVDQLDILFTLIQSLLAYKTGLWKISR</sequence>
<dbReference type="InterPro" id="IPR001173">
    <property type="entry name" value="Glyco_trans_2-like"/>
</dbReference>
<dbReference type="Pfam" id="PF00535">
    <property type="entry name" value="Glycos_transf_2"/>
    <property type="match status" value="1"/>
</dbReference>
<evidence type="ECO:0000256" key="1">
    <source>
        <dbReference type="ARBA" id="ARBA00003301"/>
    </source>
</evidence>
<comment type="function">
    <text evidence="1">Dolichyl-phosphate beta-glucosyltransferase involved in the glycosylation of glycoproteins through the synthesis of dolichyl beta-D-glucosyl phosphate which serves as a sugar donor for transfer of three glucose residues to the Man-9-GlcNAc-2-PP-dolichol precursor to N-glycans.</text>
</comment>
<dbReference type="RefSeq" id="XP_068369996.1">
    <property type="nucleotide sequence ID" value="XM_068513823.1"/>
</dbReference>
<keyword evidence="2" id="KW-0472">Membrane</keyword>
<keyword evidence="2" id="KW-1133">Transmembrane helix</keyword>
<evidence type="ECO:0000259" key="3">
    <source>
        <dbReference type="Pfam" id="PF00535"/>
    </source>
</evidence>
<feature type="domain" description="Glycosyltransferase 2-like" evidence="3">
    <location>
        <begin position="118"/>
        <end position="285"/>
    </location>
</feature>
<dbReference type="OrthoDB" id="3784at2759"/>
<reference evidence="4" key="1">
    <citation type="submission" date="2016-10" db="EMBL/GenBank/DDBJ databases">
        <authorList>
            <person name="Benchimol M."/>
            <person name="Almeida L.G."/>
            <person name="Vasconcelos A.T."/>
            <person name="Perreira-Neves A."/>
            <person name="Rosa I.A."/>
            <person name="Tasca T."/>
            <person name="Bogo M.R."/>
            <person name="de Souza W."/>
        </authorList>
    </citation>
    <scope>NUCLEOTIDE SEQUENCE [LARGE SCALE GENOMIC DNA]</scope>
    <source>
        <strain evidence="4">K</strain>
    </source>
</reference>
<dbReference type="GeneID" id="94848527"/>
<dbReference type="Proteomes" id="UP000179807">
    <property type="component" value="Unassembled WGS sequence"/>
</dbReference>
<gene>
    <name evidence="4" type="ORF">TRFO_41523</name>
</gene>
<dbReference type="AlphaFoldDB" id="A0A1J4L4G0"/>
<keyword evidence="2" id="KW-0812">Transmembrane</keyword>
<dbReference type="SUPFAM" id="SSF53448">
    <property type="entry name" value="Nucleotide-diphospho-sugar transferases"/>
    <property type="match status" value="1"/>
</dbReference>
<dbReference type="EMBL" id="MLAK01000065">
    <property type="protein sequence ID" value="OHT16860.1"/>
    <property type="molecule type" value="Genomic_DNA"/>
</dbReference>
<dbReference type="Gene3D" id="3.90.550.10">
    <property type="entry name" value="Spore Coat Polysaccharide Biosynthesis Protein SpsA, Chain A"/>
    <property type="match status" value="1"/>
</dbReference>
<proteinExistence type="predicted"/>
<keyword evidence="5" id="KW-1185">Reference proteome</keyword>
<dbReference type="PANTHER" id="PTHR10859">
    <property type="entry name" value="GLYCOSYL TRANSFERASE"/>
    <property type="match status" value="1"/>
</dbReference>
<evidence type="ECO:0000313" key="4">
    <source>
        <dbReference type="EMBL" id="OHT16860.1"/>
    </source>
</evidence>
<dbReference type="VEuPathDB" id="TrichDB:TRFO_41523"/>
<dbReference type="GO" id="GO:0005789">
    <property type="term" value="C:endoplasmic reticulum membrane"/>
    <property type="evidence" value="ECO:0007669"/>
    <property type="project" value="TreeGrafter"/>
</dbReference>